<dbReference type="Proteomes" id="UP000265618">
    <property type="component" value="Unassembled WGS sequence"/>
</dbReference>
<evidence type="ECO:0000256" key="1">
    <source>
        <dbReference type="SAM" id="MobiDB-lite"/>
    </source>
</evidence>
<keyword evidence="2" id="KW-1133">Transmembrane helix</keyword>
<dbReference type="EMBL" id="BDIP01004114">
    <property type="protein sequence ID" value="GIQ88495.1"/>
    <property type="molecule type" value="Genomic_DNA"/>
</dbReference>
<feature type="compositionally biased region" description="Polar residues" evidence="1">
    <location>
        <begin position="395"/>
        <end position="404"/>
    </location>
</feature>
<feature type="transmembrane region" description="Helical" evidence="2">
    <location>
        <begin position="303"/>
        <end position="320"/>
    </location>
</feature>
<evidence type="ECO:0000313" key="3">
    <source>
        <dbReference type="EMBL" id="GIQ88495.1"/>
    </source>
</evidence>
<keyword evidence="2" id="KW-0472">Membrane</keyword>
<keyword evidence="4" id="KW-1185">Reference proteome</keyword>
<feature type="transmembrane region" description="Helical" evidence="2">
    <location>
        <begin position="6"/>
        <end position="23"/>
    </location>
</feature>
<evidence type="ECO:0000256" key="2">
    <source>
        <dbReference type="SAM" id="Phobius"/>
    </source>
</evidence>
<name>A0A9K3D6B8_9EUKA</name>
<feature type="non-terminal residue" evidence="3">
    <location>
        <position position="1"/>
    </location>
</feature>
<reference evidence="3 4" key="1">
    <citation type="journal article" date="2018" name="PLoS ONE">
        <title>The draft genome of Kipferlia bialata reveals reductive genome evolution in fornicate parasites.</title>
        <authorList>
            <person name="Tanifuji G."/>
            <person name="Takabayashi S."/>
            <person name="Kume K."/>
            <person name="Takagi M."/>
            <person name="Nakayama T."/>
            <person name="Kamikawa R."/>
            <person name="Inagaki Y."/>
            <person name="Hashimoto T."/>
        </authorList>
    </citation>
    <scope>NUCLEOTIDE SEQUENCE [LARGE SCALE GENOMIC DNA]</scope>
    <source>
        <strain evidence="3">NY0173</strain>
    </source>
</reference>
<feature type="transmembrane region" description="Helical" evidence="2">
    <location>
        <begin position="133"/>
        <end position="154"/>
    </location>
</feature>
<keyword evidence="2" id="KW-0812">Transmembrane</keyword>
<gene>
    <name evidence="3" type="ORF">KIPB_010753</name>
</gene>
<feature type="transmembrane region" description="Helical" evidence="2">
    <location>
        <begin position="103"/>
        <end position="121"/>
    </location>
</feature>
<evidence type="ECO:0000313" key="4">
    <source>
        <dbReference type="Proteomes" id="UP000265618"/>
    </source>
</evidence>
<feature type="region of interest" description="Disordered" evidence="1">
    <location>
        <begin position="370"/>
        <end position="404"/>
    </location>
</feature>
<organism evidence="3 4">
    <name type="scientific">Kipferlia bialata</name>
    <dbReference type="NCBI Taxonomy" id="797122"/>
    <lineage>
        <taxon>Eukaryota</taxon>
        <taxon>Metamonada</taxon>
        <taxon>Carpediemonas-like organisms</taxon>
        <taxon>Kipferlia</taxon>
    </lineage>
</organism>
<feature type="transmembrane region" description="Helical" evidence="2">
    <location>
        <begin position="35"/>
        <end position="56"/>
    </location>
</feature>
<dbReference type="AlphaFoldDB" id="A0A9K3D6B8"/>
<protein>
    <submittedName>
        <fullName evidence="3">Uncharacterized protein</fullName>
    </submittedName>
</protein>
<feature type="transmembrane region" description="Helical" evidence="2">
    <location>
        <begin position="243"/>
        <end position="264"/>
    </location>
</feature>
<feature type="transmembrane region" description="Helical" evidence="2">
    <location>
        <begin position="62"/>
        <end position="82"/>
    </location>
</feature>
<accession>A0A9K3D6B8</accession>
<proteinExistence type="predicted"/>
<sequence length="404" mass="41548">MADVVDVAIGMGLAGLGGTLLAVSSSHSMSPHLPLAVVIRFCGLSVLCVSLVFVPLSLALPSLAVCCVPSLPVSLSIVGIMCGDSRQRVFVPSSAGGTVLRRTVVLGLGLIGAALLAWVGLTAPTLSSLASPLLAVPIVAAGLLFLAGGASAVIMKRASVRSGLDTWVARQNAYQRGVKGPDMPSVPVPRPVFGGSPLVMSNVLTSRELWQTKLSAGATLSSLSVAALGCSRCAALVPPNRVAAFMVTGVIVFILSHCVMWTFWARRFPQALPYGDLITLAAGYGVLMLTWPDTWEEGLEMGHLGLMGIAGVSIYFSLVLRERGKEGDATRGRARSNGFPVTKAPNVPAGGLGHGFQTAARQVMPSASLSGCMPPTPMGPVPGEAPFSAPPLSHSHVSSVGPSE</sequence>
<comment type="caution">
    <text evidence="3">The sequence shown here is derived from an EMBL/GenBank/DDBJ whole genome shotgun (WGS) entry which is preliminary data.</text>
</comment>